<evidence type="ECO:0000256" key="1">
    <source>
        <dbReference type="ARBA" id="ARBA00017378"/>
    </source>
</evidence>
<dbReference type="InterPro" id="IPR036721">
    <property type="entry name" value="RCK_C_sf"/>
</dbReference>
<dbReference type="PANTHER" id="PTHR43833">
    <property type="entry name" value="POTASSIUM CHANNEL PROTEIN 2-RELATED-RELATED"/>
    <property type="match status" value="1"/>
</dbReference>
<keyword evidence="4" id="KW-0630">Potassium</keyword>
<dbReference type="Pfam" id="PF02254">
    <property type="entry name" value="TrkA_N"/>
    <property type="match status" value="2"/>
</dbReference>
<dbReference type="OrthoDB" id="9775180at2"/>
<dbReference type="eggNOG" id="COG0569">
    <property type="taxonomic scope" value="Bacteria"/>
</dbReference>
<evidence type="ECO:0000259" key="7">
    <source>
        <dbReference type="PROSITE" id="PS51201"/>
    </source>
</evidence>
<dbReference type="AlphaFoldDB" id="G8QUT2"/>
<dbReference type="GO" id="GO:0005886">
    <property type="term" value="C:plasma membrane"/>
    <property type="evidence" value="ECO:0007669"/>
    <property type="project" value="InterPro"/>
</dbReference>
<reference evidence="9 10" key="1">
    <citation type="submission" date="2011-11" db="EMBL/GenBank/DDBJ databases">
        <title>Complete sequence of Spirochaeta sp. grapes.</title>
        <authorList>
            <consortium name="US DOE Joint Genome Institute"/>
            <person name="Lucas S."/>
            <person name="Han J."/>
            <person name="Lapidus A."/>
            <person name="Cheng J.-F."/>
            <person name="Goodwin L."/>
            <person name="Pitluck S."/>
            <person name="Peters L."/>
            <person name="Ovchinnikova G."/>
            <person name="Munk A.C."/>
            <person name="Detter J.C."/>
            <person name="Han C."/>
            <person name="Tapia R."/>
            <person name="Land M."/>
            <person name="Hauser L."/>
            <person name="Kyrpides N."/>
            <person name="Ivanova N."/>
            <person name="Pagani I."/>
            <person name="Ritalahtilisa K."/>
            <person name="Loeffler F."/>
            <person name="Woyke T."/>
        </authorList>
    </citation>
    <scope>NUCLEOTIDE SEQUENCE [LARGE SCALE GENOMIC DNA]</scope>
    <source>
        <strain evidence="10">ATCC BAA-1885 / DSM 22778 / Grapes</strain>
    </source>
</reference>
<name>G8QUT2_SPHPG</name>
<dbReference type="EMBL" id="CP003155">
    <property type="protein sequence ID" value="AEV30390.1"/>
    <property type="molecule type" value="Genomic_DNA"/>
</dbReference>
<dbReference type="STRING" id="158190.SpiGrapes_2629"/>
<dbReference type="SUPFAM" id="SSF116726">
    <property type="entry name" value="TrkA C-terminal domain-like"/>
    <property type="match status" value="2"/>
</dbReference>
<proteinExistence type="predicted"/>
<evidence type="ECO:0000313" key="10">
    <source>
        <dbReference type="Proteomes" id="UP000005632"/>
    </source>
</evidence>
<dbReference type="KEGG" id="sgp:SpiGrapes_2629"/>
<dbReference type="Pfam" id="PF02080">
    <property type="entry name" value="TrkA_C"/>
    <property type="match status" value="2"/>
</dbReference>
<gene>
    <name evidence="9" type="ordered locus">SpiGrapes_2629</name>
</gene>
<dbReference type="Gene3D" id="3.30.70.1450">
    <property type="entry name" value="Regulator of K+ conductance, C-terminal domain"/>
    <property type="match status" value="2"/>
</dbReference>
<dbReference type="Gene3D" id="3.40.50.720">
    <property type="entry name" value="NAD(P)-binding Rossmann-like Domain"/>
    <property type="match status" value="2"/>
</dbReference>
<keyword evidence="6" id="KW-0406">Ion transport</keyword>
<dbReference type="RefSeq" id="WP_014271230.1">
    <property type="nucleotide sequence ID" value="NC_016633.1"/>
</dbReference>
<sequence length="457" mass="49950">MERSCLTSKKIVILGAGRRGLGLAKQLIEEHRDVVLIDNNPERIDLAISKLDCMGILGNGTDLAKLNEAGCADAESFIAVTDSDEINLVSCGMVSGSFKGVKTVATIRGLIYTGTEGLTEGLLGIDHIVNPNAEAAQYIYNIIDQGVYSDVIKFNNSNLMLYNLYIEQFSPYLGISLMDMRTKLKADFIIAAIHRKGKVFVPSGNTIIEAKDTISLVAETAEVSDILKAVGKIQKKPRKIALVGASKIARALLNSMTPAVRSKIAVIDQNPAICTLFSDRFPEILVIKADITDEDIMQTEQLTNYDLLIALTDNDELNVITASYAKRIGISKSMALVKQNNNYVRLASYLDIDVVISTTDTTVDSLLRYLRGTNVTSLHSLFNGQLEIFEFTINSTNKACGKKLSELNMRKKAIVAGLTTKKGEIVIPTGNITLNEGDRVLVAANRNSIDFIQNFFN</sequence>
<dbReference type="PRINTS" id="PR00335">
    <property type="entry name" value="KUPTAKETRKA"/>
</dbReference>
<dbReference type="InterPro" id="IPR006036">
    <property type="entry name" value="K_uptake_TrkA"/>
</dbReference>
<feature type="domain" description="RCK C-terminal" evidence="8">
    <location>
        <begin position="149"/>
        <end position="232"/>
    </location>
</feature>
<evidence type="ECO:0000256" key="4">
    <source>
        <dbReference type="ARBA" id="ARBA00022958"/>
    </source>
</evidence>
<dbReference type="InterPro" id="IPR003148">
    <property type="entry name" value="RCK_N"/>
</dbReference>
<organism evidence="9 10">
    <name type="scientific">Sphaerochaeta pleomorpha (strain ATCC BAA-1885 / DSM 22778 / Grapes)</name>
    <dbReference type="NCBI Taxonomy" id="158190"/>
    <lineage>
        <taxon>Bacteria</taxon>
        <taxon>Pseudomonadati</taxon>
        <taxon>Spirochaetota</taxon>
        <taxon>Spirochaetia</taxon>
        <taxon>Spirochaetales</taxon>
        <taxon>Sphaerochaetaceae</taxon>
        <taxon>Sphaerochaeta</taxon>
    </lineage>
</organism>
<evidence type="ECO:0000256" key="2">
    <source>
        <dbReference type="ARBA" id="ARBA00022448"/>
    </source>
</evidence>
<evidence type="ECO:0000259" key="8">
    <source>
        <dbReference type="PROSITE" id="PS51202"/>
    </source>
</evidence>
<dbReference type="SUPFAM" id="SSF51735">
    <property type="entry name" value="NAD(P)-binding Rossmann-fold domains"/>
    <property type="match status" value="2"/>
</dbReference>
<keyword evidence="5" id="KW-0520">NAD</keyword>
<evidence type="ECO:0000256" key="3">
    <source>
        <dbReference type="ARBA" id="ARBA00022538"/>
    </source>
</evidence>
<keyword evidence="3" id="KW-0633">Potassium transport</keyword>
<feature type="domain" description="RCK N-terminal" evidence="7">
    <location>
        <begin position="8"/>
        <end position="129"/>
    </location>
</feature>
<dbReference type="Proteomes" id="UP000005632">
    <property type="component" value="Chromosome"/>
</dbReference>
<evidence type="ECO:0000256" key="5">
    <source>
        <dbReference type="ARBA" id="ARBA00023027"/>
    </source>
</evidence>
<feature type="domain" description="RCK C-terminal" evidence="8">
    <location>
        <begin position="376"/>
        <end position="457"/>
    </location>
</feature>
<dbReference type="PROSITE" id="PS51202">
    <property type="entry name" value="RCK_C"/>
    <property type="match status" value="2"/>
</dbReference>
<dbReference type="PANTHER" id="PTHR43833:SF5">
    <property type="entry name" value="TRK SYSTEM POTASSIUM UPTAKE PROTEIN TRKA"/>
    <property type="match status" value="1"/>
</dbReference>
<evidence type="ECO:0000313" key="9">
    <source>
        <dbReference type="EMBL" id="AEV30390.1"/>
    </source>
</evidence>
<evidence type="ECO:0000256" key="6">
    <source>
        <dbReference type="ARBA" id="ARBA00023065"/>
    </source>
</evidence>
<keyword evidence="2" id="KW-0813">Transport</keyword>
<dbReference type="InterPro" id="IPR006037">
    <property type="entry name" value="RCK_C"/>
</dbReference>
<accession>G8QUT2</accession>
<dbReference type="NCBIfam" id="NF007039">
    <property type="entry name" value="PRK09496.3-2"/>
    <property type="match status" value="1"/>
</dbReference>
<dbReference type="GO" id="GO:0015079">
    <property type="term" value="F:potassium ion transmembrane transporter activity"/>
    <property type="evidence" value="ECO:0007669"/>
    <property type="project" value="InterPro"/>
</dbReference>
<protein>
    <recommendedName>
        <fullName evidence="1">Trk system potassium uptake protein TrkA</fullName>
    </recommendedName>
</protein>
<keyword evidence="10" id="KW-1185">Reference proteome</keyword>
<dbReference type="InterPro" id="IPR050721">
    <property type="entry name" value="Trk_Ktr_HKT_K-transport"/>
</dbReference>
<dbReference type="HOGENOM" id="CLU_046525_0_3_12"/>
<dbReference type="PROSITE" id="PS51201">
    <property type="entry name" value="RCK_N"/>
    <property type="match status" value="1"/>
</dbReference>
<dbReference type="InterPro" id="IPR036291">
    <property type="entry name" value="NAD(P)-bd_dom_sf"/>
</dbReference>